<reference evidence="1 2" key="1">
    <citation type="submission" date="2019-04" db="EMBL/GenBank/DDBJ databases">
        <title>Friends and foes A comparative genomics study of 23 Aspergillus species from section Flavi.</title>
        <authorList>
            <consortium name="DOE Joint Genome Institute"/>
            <person name="Kjaerbolling I."/>
            <person name="Vesth T."/>
            <person name="Frisvad J.C."/>
            <person name="Nybo J.L."/>
            <person name="Theobald S."/>
            <person name="Kildgaard S."/>
            <person name="Isbrandt T."/>
            <person name="Kuo A."/>
            <person name="Sato A."/>
            <person name="Lyhne E.K."/>
            <person name="Kogle M.E."/>
            <person name="Wiebenga A."/>
            <person name="Kun R.S."/>
            <person name="Lubbers R.J."/>
            <person name="Makela M.R."/>
            <person name="Barry K."/>
            <person name="Chovatia M."/>
            <person name="Clum A."/>
            <person name="Daum C."/>
            <person name="Haridas S."/>
            <person name="He G."/>
            <person name="LaButti K."/>
            <person name="Lipzen A."/>
            <person name="Mondo S."/>
            <person name="Riley R."/>
            <person name="Salamov A."/>
            <person name="Simmons B.A."/>
            <person name="Magnuson J.K."/>
            <person name="Henrissat B."/>
            <person name="Mortensen U.H."/>
            <person name="Larsen T.O."/>
            <person name="Devries R.P."/>
            <person name="Grigoriev I.V."/>
            <person name="Machida M."/>
            <person name="Baker S.E."/>
            <person name="Andersen M.R."/>
        </authorList>
    </citation>
    <scope>NUCLEOTIDE SEQUENCE [LARGE SCALE GENOMIC DNA]</scope>
    <source>
        <strain evidence="1 2">CBS 117626</strain>
    </source>
</reference>
<evidence type="ECO:0000313" key="1">
    <source>
        <dbReference type="EMBL" id="KAE8156476.1"/>
    </source>
</evidence>
<dbReference type="Proteomes" id="UP000326950">
    <property type="component" value="Unassembled WGS sequence"/>
</dbReference>
<accession>A0A5N6UD72</accession>
<protein>
    <submittedName>
        <fullName evidence="1">Uncharacterized protein</fullName>
    </submittedName>
</protein>
<proteinExistence type="predicted"/>
<evidence type="ECO:0000313" key="2">
    <source>
        <dbReference type="Proteomes" id="UP000326950"/>
    </source>
</evidence>
<organism evidence="1 2">
    <name type="scientific">Aspergillus tamarii</name>
    <dbReference type="NCBI Taxonomy" id="41984"/>
    <lineage>
        <taxon>Eukaryota</taxon>
        <taxon>Fungi</taxon>
        <taxon>Dikarya</taxon>
        <taxon>Ascomycota</taxon>
        <taxon>Pezizomycotina</taxon>
        <taxon>Eurotiomycetes</taxon>
        <taxon>Eurotiomycetidae</taxon>
        <taxon>Eurotiales</taxon>
        <taxon>Aspergillaceae</taxon>
        <taxon>Aspergillus</taxon>
        <taxon>Aspergillus subgen. Circumdati</taxon>
    </lineage>
</organism>
<gene>
    <name evidence="1" type="ORF">BDV40DRAFT_76665</name>
</gene>
<dbReference type="EMBL" id="ML738760">
    <property type="protein sequence ID" value="KAE8156476.1"/>
    <property type="molecule type" value="Genomic_DNA"/>
</dbReference>
<dbReference type="AlphaFoldDB" id="A0A5N6UD72"/>
<name>A0A5N6UD72_ASPTM</name>
<keyword evidence="2" id="KW-1185">Reference proteome</keyword>
<sequence length="84" mass="9527">MVHGSTAYQSWGSFILARSVLSFVDSVPISGVTILTWIEHNLESRFAQICPIQIYTFTISIPRMIPYPTRLLLEDANLCWSIPL</sequence>